<evidence type="ECO:0000313" key="1">
    <source>
        <dbReference type="EMBL" id="MBM7800276.1"/>
    </source>
</evidence>
<comment type="caution">
    <text evidence="1">The sequence shown here is derived from an EMBL/GenBank/DDBJ whole genome shotgun (WGS) entry which is preliminary data.</text>
</comment>
<dbReference type="Proteomes" id="UP000704762">
    <property type="component" value="Unassembled WGS sequence"/>
</dbReference>
<organism evidence="1 2">
    <name type="scientific">Microlunatus panaciterrae</name>
    <dbReference type="NCBI Taxonomy" id="400768"/>
    <lineage>
        <taxon>Bacteria</taxon>
        <taxon>Bacillati</taxon>
        <taxon>Actinomycetota</taxon>
        <taxon>Actinomycetes</taxon>
        <taxon>Propionibacteriales</taxon>
        <taxon>Propionibacteriaceae</taxon>
        <taxon>Microlunatus</taxon>
    </lineage>
</organism>
<reference evidence="1 2" key="1">
    <citation type="submission" date="2021-01" db="EMBL/GenBank/DDBJ databases">
        <title>Sequencing the genomes of 1000 actinobacteria strains.</title>
        <authorList>
            <person name="Klenk H.-P."/>
        </authorList>
    </citation>
    <scope>NUCLEOTIDE SEQUENCE [LARGE SCALE GENOMIC DNA]</scope>
    <source>
        <strain evidence="1 2">DSM 18662</strain>
    </source>
</reference>
<evidence type="ECO:0008006" key="3">
    <source>
        <dbReference type="Google" id="ProtNLM"/>
    </source>
</evidence>
<dbReference type="EMBL" id="JAFBCF010000001">
    <property type="protein sequence ID" value="MBM7800276.1"/>
    <property type="molecule type" value="Genomic_DNA"/>
</dbReference>
<keyword evidence="2" id="KW-1185">Reference proteome</keyword>
<accession>A0ABS2RMP4</accession>
<sequence>MTASDDDRGAGPATTICSAKGCASEAVFDVQWNNPKIHTPERRKHWLACDAHRDSLSAFLSARGFLREVHPLQR</sequence>
<dbReference type="RefSeq" id="WP_204919563.1">
    <property type="nucleotide sequence ID" value="NZ_BAAAQP010000003.1"/>
</dbReference>
<gene>
    <name evidence="1" type="ORF">JOE57_003197</name>
</gene>
<evidence type="ECO:0000313" key="2">
    <source>
        <dbReference type="Proteomes" id="UP000704762"/>
    </source>
</evidence>
<protein>
    <recommendedName>
        <fullName evidence="3">Acetone carboxylase</fullName>
    </recommendedName>
</protein>
<name>A0ABS2RMP4_9ACTN</name>
<proteinExistence type="predicted"/>